<dbReference type="CDD" id="cd16348">
    <property type="entry name" value="VOC_YdcJ_like"/>
    <property type="match status" value="1"/>
</dbReference>
<dbReference type="InterPro" id="IPR047869">
    <property type="entry name" value="YdcJ_bac-like"/>
</dbReference>
<dbReference type="KEGG" id="mhey:H2LOC_020695"/>
<evidence type="ECO:0000256" key="1">
    <source>
        <dbReference type="ARBA" id="ARBA00001954"/>
    </source>
</evidence>
<keyword evidence="2" id="KW-0223">Dioxygenase</keyword>
<dbReference type="Proteomes" id="UP000309061">
    <property type="component" value="Plasmid unnamed1"/>
</dbReference>
<evidence type="ECO:0000256" key="6">
    <source>
        <dbReference type="ARBA" id="ARBA00035023"/>
    </source>
</evidence>
<sequence length="497" mass="54646">MSEVRNPARINAATPFVSADAVRAMFSRAMSDMYKFEAPQYTALAELVAKVNRDALREAPELEEELREASEIGRLGVERHGAIRVGNAEELSIVRRLFAVMGMVPVGYYDLSVAGIPVHSTAFRPIDDAALRRNSFRVFTSLLRLDLIDDIELRREAAAILARREIVTPRARKLLDYFEKDGGFDEGAAREFVTEAVETFRWRSQATVSAELYRKFFAAHPLIADVACFNGPHINHLTLRALDIDAAQCAMAARNMNPKAIVEGPPRRRRPILLRQTSFRALPEPISFTEADGSRAEGVHAARFGEIEQRGAALTAKGRSLYDRLLADAHAAAPLAADGSNAAAFVEELGRRFAAFPDDDATLRAERLAFFRYSPTAEGVSHEGAAPPASIEELLRAGLLRIQPIIYEDFLPVSAAGIFRSNLKEERRESYVERASRKAFEEAMGTEILDELTLYQEAERSSLAAGLEVLGLDPAGAFTQGSKSFGADIGVPANSHN</sequence>
<geneLocation type="plasmid" evidence="9">
    <name>unnamed1</name>
</geneLocation>
<organism evidence="9 10">
    <name type="scientific">Methylocystis heyeri</name>
    <dbReference type="NCBI Taxonomy" id="391905"/>
    <lineage>
        <taxon>Bacteria</taxon>
        <taxon>Pseudomonadati</taxon>
        <taxon>Pseudomonadota</taxon>
        <taxon>Alphaproteobacteria</taxon>
        <taxon>Hyphomicrobiales</taxon>
        <taxon>Methylocystaceae</taxon>
        <taxon>Methylocystis</taxon>
    </lineage>
</organism>
<accession>A0A6B8KMR3</accession>
<dbReference type="Gene3D" id="3.10.180.80">
    <property type="entry name" value="Uncharacterised protein PF07063, DUF1338"/>
    <property type="match status" value="1"/>
</dbReference>
<reference evidence="9 10" key="1">
    <citation type="submission" date="2019-11" db="EMBL/GenBank/DDBJ databases">
        <title>The genome sequence of Methylocystis heyeri.</title>
        <authorList>
            <person name="Oshkin I.Y."/>
            <person name="Miroshnikov K."/>
            <person name="Dedysh S.N."/>
        </authorList>
    </citation>
    <scope>NUCLEOTIDE SEQUENCE [LARGE SCALE GENOMIC DNA]</scope>
    <source>
        <strain evidence="9 10">H2</strain>
        <plasmid evidence="9 10">unnamed1</plasmid>
    </source>
</reference>
<protein>
    <recommendedName>
        <fullName evidence="7">2-oxoadipate dioxygenase/decarboxylase</fullName>
        <ecNumber evidence="6">1.13.11.93</ecNumber>
    </recommendedName>
    <alternativeName>
        <fullName evidence="8">2-hydroxyglutarate synthase</fullName>
    </alternativeName>
</protein>
<dbReference type="OrthoDB" id="4394119at2"/>
<dbReference type="Pfam" id="PF07063">
    <property type="entry name" value="HGLS"/>
    <property type="match status" value="1"/>
</dbReference>
<dbReference type="SMART" id="SM01150">
    <property type="entry name" value="DUF1338"/>
    <property type="match status" value="1"/>
</dbReference>
<dbReference type="RefSeq" id="WP_136498101.1">
    <property type="nucleotide sequence ID" value="NZ_CP046053.1"/>
</dbReference>
<evidence type="ECO:0000256" key="7">
    <source>
        <dbReference type="ARBA" id="ARBA00035034"/>
    </source>
</evidence>
<dbReference type="EMBL" id="CP046053">
    <property type="protein sequence ID" value="QGM48213.1"/>
    <property type="molecule type" value="Genomic_DNA"/>
</dbReference>
<keyword evidence="10" id="KW-1185">Reference proteome</keyword>
<dbReference type="GO" id="GO:0051213">
    <property type="term" value="F:dioxygenase activity"/>
    <property type="evidence" value="ECO:0007669"/>
    <property type="project" value="UniProtKB-KW"/>
</dbReference>
<evidence type="ECO:0000313" key="9">
    <source>
        <dbReference type="EMBL" id="QGM48213.1"/>
    </source>
</evidence>
<dbReference type="EC" id="1.13.11.93" evidence="6"/>
<comment type="similarity">
    <text evidence="5">Belongs to the 2-oxoadipate dioxygenase/decarboxylase family.</text>
</comment>
<keyword evidence="4" id="KW-0408">Iron</keyword>
<evidence type="ECO:0000256" key="2">
    <source>
        <dbReference type="ARBA" id="ARBA00022964"/>
    </source>
</evidence>
<keyword evidence="3" id="KW-0560">Oxidoreductase</keyword>
<proteinExistence type="inferred from homology"/>
<evidence type="ECO:0000256" key="5">
    <source>
        <dbReference type="ARBA" id="ARBA00035013"/>
    </source>
</evidence>
<evidence type="ECO:0000256" key="8">
    <source>
        <dbReference type="ARBA" id="ARBA00035045"/>
    </source>
</evidence>
<dbReference type="AlphaFoldDB" id="A0A6B8KMR3"/>
<dbReference type="PANTHER" id="PTHR39479:SF2">
    <property type="entry name" value="2-OXOADIPATE DIOXYGENASE_DECARBOXYLASE"/>
    <property type="match status" value="1"/>
</dbReference>
<keyword evidence="9" id="KW-0614">Plasmid</keyword>
<comment type="cofactor">
    <cofactor evidence="1">
        <name>Fe(2+)</name>
        <dbReference type="ChEBI" id="CHEBI:29033"/>
    </cofactor>
</comment>
<evidence type="ECO:0000256" key="4">
    <source>
        <dbReference type="ARBA" id="ARBA00023004"/>
    </source>
</evidence>
<dbReference type="InterPro" id="IPR009770">
    <property type="entry name" value="HGLS"/>
</dbReference>
<name>A0A6B8KMR3_9HYPH</name>
<gene>
    <name evidence="9" type="ORF">H2LOC_020695</name>
</gene>
<evidence type="ECO:0000256" key="3">
    <source>
        <dbReference type="ARBA" id="ARBA00023002"/>
    </source>
</evidence>
<evidence type="ECO:0000313" key="10">
    <source>
        <dbReference type="Proteomes" id="UP000309061"/>
    </source>
</evidence>
<dbReference type="PANTHER" id="PTHR39479">
    <property type="match status" value="1"/>
</dbReference>